<dbReference type="InterPro" id="IPR041664">
    <property type="entry name" value="AAA_16"/>
</dbReference>
<feature type="domain" description="HTH cro/C1-type" evidence="3">
    <location>
        <begin position="13"/>
        <end position="69"/>
    </location>
</feature>
<dbReference type="Gene3D" id="3.40.50.300">
    <property type="entry name" value="P-loop containing nucleotide triphosphate hydrolases"/>
    <property type="match status" value="1"/>
</dbReference>
<name>A0ABN2TXR3_9ACTN</name>
<dbReference type="CDD" id="cd00093">
    <property type="entry name" value="HTH_XRE"/>
    <property type="match status" value="1"/>
</dbReference>
<keyword evidence="5" id="KW-1185">Reference proteome</keyword>
<dbReference type="Gene3D" id="1.10.260.40">
    <property type="entry name" value="lambda repressor-like DNA-binding domains"/>
    <property type="match status" value="1"/>
</dbReference>
<dbReference type="InterPro" id="IPR027417">
    <property type="entry name" value="P-loop_NTPase"/>
</dbReference>
<dbReference type="SUPFAM" id="SSF48452">
    <property type="entry name" value="TPR-like"/>
    <property type="match status" value="1"/>
</dbReference>
<dbReference type="SUPFAM" id="SSF52540">
    <property type="entry name" value="P-loop containing nucleoside triphosphate hydrolases"/>
    <property type="match status" value="1"/>
</dbReference>
<dbReference type="PANTHER" id="PTHR47691">
    <property type="entry name" value="REGULATOR-RELATED"/>
    <property type="match status" value="1"/>
</dbReference>
<dbReference type="InterPro" id="IPR011990">
    <property type="entry name" value="TPR-like_helical_dom_sf"/>
</dbReference>
<dbReference type="InterPro" id="IPR010982">
    <property type="entry name" value="Lambda_DNA-bd_dom_sf"/>
</dbReference>
<comment type="caution">
    <text evidence="4">The sequence shown here is derived from an EMBL/GenBank/DDBJ whole genome shotgun (WGS) entry which is preliminary data.</text>
</comment>
<keyword evidence="1" id="KW-0802">TPR repeat</keyword>
<dbReference type="Pfam" id="PF13191">
    <property type="entry name" value="AAA_16"/>
    <property type="match status" value="1"/>
</dbReference>
<sequence length="777" mass="82139">MAVRDGGAFGRELRRLRLTAGMSQAELANVLHFSKSYLSKVENGAKPATMDLARRCEAVLGAGGTLVALCEAAAAAAAGTTAAATSGAATHSGQQGRVARSPARASLPMPRQLPARPRYLIGRGSELKMLTALADAADGHRAQFTVITGPAGIGKTALAISWAHRVASRFPDGQLYVNLRGFAPAGALVGSDEALRGFLDTLGVPPGQVPSGVNAQAALFRSLTAARRMLVVLDNARDADHVRPLFPAGDGCVAVVTSRSDLAGLVAEGADAVAPGLLTSADAEELLAERLGPGRLAAERSAARDLIEMCGGLPLAVNIVAARAAAYAGKAAAPTLNDHAESMRAARSRLDELSTGDLTTDVRAVFSWSYRMLSPSAAALFRLLALHPGPECSVAAAVSLFGQSFDRTNAALAELSAAHLIAEHASHRYGFHDLLRVYAAELVSEVDDVVTRNTAIERLLEHYLHTAQAATVCFVPAWVPLPLAPLTPGVVPEGIATGDDAQAWFETEFQVLLGVIAMAVASGFDRYAWQLPWTLRTFFDRRGHWREMEQVSLTALAAAQRLSDVAAEATARRGLGRAYLRLRDYDAALIQARHALVLHEQDGDRLGQANVHHDLALLAEQRGDQALALHHAQQALGHFEAVGGPAAQANSLNTVGWFHAMVGDHGEALECCTRALELFHGLGDVAGEAGTWDSIGFAHHCLGDYEQAATAYRASIEGYRRIGDRFYEAGTLVRLGDTSAAAGDPEAAGRSWRLALAILDELAHPDAEEVAERLRGL</sequence>
<feature type="repeat" description="TPR" evidence="1">
    <location>
        <begin position="569"/>
        <end position="602"/>
    </location>
</feature>
<evidence type="ECO:0000259" key="3">
    <source>
        <dbReference type="PROSITE" id="PS50943"/>
    </source>
</evidence>
<protein>
    <recommendedName>
        <fullName evidence="3">HTH cro/C1-type domain-containing protein</fullName>
    </recommendedName>
</protein>
<reference evidence="4 5" key="1">
    <citation type="journal article" date="2019" name="Int. J. Syst. Evol. Microbiol.">
        <title>The Global Catalogue of Microorganisms (GCM) 10K type strain sequencing project: providing services to taxonomists for standard genome sequencing and annotation.</title>
        <authorList>
            <consortium name="The Broad Institute Genomics Platform"/>
            <consortium name="The Broad Institute Genome Sequencing Center for Infectious Disease"/>
            <person name="Wu L."/>
            <person name="Ma J."/>
        </authorList>
    </citation>
    <scope>NUCLEOTIDE SEQUENCE [LARGE SCALE GENOMIC DNA]</scope>
    <source>
        <strain evidence="4 5">JCM 16014</strain>
    </source>
</reference>
<dbReference type="Proteomes" id="UP001500751">
    <property type="component" value="Unassembled WGS sequence"/>
</dbReference>
<dbReference type="InterPro" id="IPR019734">
    <property type="entry name" value="TPR_rpt"/>
</dbReference>
<accession>A0ABN2TXR3</accession>
<evidence type="ECO:0000313" key="5">
    <source>
        <dbReference type="Proteomes" id="UP001500751"/>
    </source>
</evidence>
<gene>
    <name evidence="4" type="ORF">GCM10009839_21900</name>
</gene>
<dbReference type="SMART" id="SM00028">
    <property type="entry name" value="TPR"/>
    <property type="match status" value="5"/>
</dbReference>
<feature type="region of interest" description="Disordered" evidence="2">
    <location>
        <begin position="87"/>
        <end position="110"/>
    </location>
</feature>
<dbReference type="PROSITE" id="PS50943">
    <property type="entry name" value="HTH_CROC1"/>
    <property type="match status" value="1"/>
</dbReference>
<dbReference type="InterPro" id="IPR001387">
    <property type="entry name" value="Cro/C1-type_HTH"/>
</dbReference>
<evidence type="ECO:0000256" key="2">
    <source>
        <dbReference type="SAM" id="MobiDB-lite"/>
    </source>
</evidence>
<evidence type="ECO:0000256" key="1">
    <source>
        <dbReference type="PROSITE-ProRule" id="PRU00339"/>
    </source>
</evidence>
<dbReference type="PROSITE" id="PS50005">
    <property type="entry name" value="TPR"/>
    <property type="match status" value="1"/>
</dbReference>
<dbReference type="PANTHER" id="PTHR47691:SF3">
    <property type="entry name" value="HTH-TYPE TRANSCRIPTIONAL REGULATOR RV0890C-RELATED"/>
    <property type="match status" value="1"/>
</dbReference>
<dbReference type="EMBL" id="BAAAQN010000009">
    <property type="protein sequence ID" value="GAA2023844.1"/>
    <property type="molecule type" value="Genomic_DNA"/>
</dbReference>
<dbReference type="Gene3D" id="1.25.40.10">
    <property type="entry name" value="Tetratricopeptide repeat domain"/>
    <property type="match status" value="1"/>
</dbReference>
<organism evidence="4 5">
    <name type="scientific">Catenulispora yoronensis</name>
    <dbReference type="NCBI Taxonomy" id="450799"/>
    <lineage>
        <taxon>Bacteria</taxon>
        <taxon>Bacillati</taxon>
        <taxon>Actinomycetota</taxon>
        <taxon>Actinomycetes</taxon>
        <taxon>Catenulisporales</taxon>
        <taxon>Catenulisporaceae</taxon>
        <taxon>Catenulispora</taxon>
    </lineage>
</organism>
<dbReference type="PRINTS" id="PR00364">
    <property type="entry name" value="DISEASERSIST"/>
</dbReference>
<dbReference type="SUPFAM" id="SSF47413">
    <property type="entry name" value="lambda repressor-like DNA-binding domains"/>
    <property type="match status" value="1"/>
</dbReference>
<proteinExistence type="predicted"/>
<dbReference type="Pfam" id="PF13424">
    <property type="entry name" value="TPR_12"/>
    <property type="match status" value="1"/>
</dbReference>
<dbReference type="Pfam" id="PF13560">
    <property type="entry name" value="HTH_31"/>
    <property type="match status" value="1"/>
</dbReference>
<dbReference type="SMART" id="SM00530">
    <property type="entry name" value="HTH_XRE"/>
    <property type="match status" value="1"/>
</dbReference>
<evidence type="ECO:0000313" key="4">
    <source>
        <dbReference type="EMBL" id="GAA2023844.1"/>
    </source>
</evidence>